<dbReference type="InParanoid" id="A0A067MUT4"/>
<name>A0A067MUT4_BOTB1</name>
<dbReference type="AlphaFoldDB" id="A0A067MUT4"/>
<keyword evidence="3" id="KW-1185">Reference proteome</keyword>
<dbReference type="Proteomes" id="UP000027195">
    <property type="component" value="Unassembled WGS sequence"/>
</dbReference>
<protein>
    <submittedName>
        <fullName evidence="2">Uncharacterized protein</fullName>
    </submittedName>
</protein>
<dbReference type="EMBL" id="KL198019">
    <property type="protein sequence ID" value="KDQ19518.1"/>
    <property type="molecule type" value="Genomic_DNA"/>
</dbReference>
<organism evidence="2 3">
    <name type="scientific">Botryobasidium botryosum (strain FD-172 SS1)</name>
    <dbReference type="NCBI Taxonomy" id="930990"/>
    <lineage>
        <taxon>Eukaryota</taxon>
        <taxon>Fungi</taxon>
        <taxon>Dikarya</taxon>
        <taxon>Basidiomycota</taxon>
        <taxon>Agaricomycotina</taxon>
        <taxon>Agaricomycetes</taxon>
        <taxon>Cantharellales</taxon>
        <taxon>Botryobasidiaceae</taxon>
        <taxon>Botryobasidium</taxon>
    </lineage>
</organism>
<evidence type="ECO:0000313" key="2">
    <source>
        <dbReference type="EMBL" id="KDQ19518.1"/>
    </source>
</evidence>
<proteinExistence type="predicted"/>
<dbReference type="HOGENOM" id="CLU_2605718_0_0_1"/>
<accession>A0A067MUT4</accession>
<gene>
    <name evidence="2" type="ORF">BOTBODRAFT_28094</name>
</gene>
<evidence type="ECO:0000313" key="3">
    <source>
        <dbReference type="Proteomes" id="UP000027195"/>
    </source>
</evidence>
<reference evidence="3" key="1">
    <citation type="journal article" date="2014" name="Proc. Natl. Acad. Sci. U.S.A.">
        <title>Extensive sampling of basidiomycete genomes demonstrates inadequacy of the white-rot/brown-rot paradigm for wood decay fungi.</title>
        <authorList>
            <person name="Riley R."/>
            <person name="Salamov A.A."/>
            <person name="Brown D.W."/>
            <person name="Nagy L.G."/>
            <person name="Floudas D."/>
            <person name="Held B.W."/>
            <person name="Levasseur A."/>
            <person name="Lombard V."/>
            <person name="Morin E."/>
            <person name="Otillar R."/>
            <person name="Lindquist E.A."/>
            <person name="Sun H."/>
            <person name="LaButti K.M."/>
            <person name="Schmutz J."/>
            <person name="Jabbour D."/>
            <person name="Luo H."/>
            <person name="Baker S.E."/>
            <person name="Pisabarro A.G."/>
            <person name="Walton J.D."/>
            <person name="Blanchette R.A."/>
            <person name="Henrissat B."/>
            <person name="Martin F."/>
            <person name="Cullen D."/>
            <person name="Hibbett D.S."/>
            <person name="Grigoriev I.V."/>
        </authorList>
    </citation>
    <scope>NUCLEOTIDE SEQUENCE [LARGE SCALE GENOMIC DNA]</scope>
    <source>
        <strain evidence="3">FD-172 SS1</strain>
    </source>
</reference>
<dbReference type="PROSITE" id="PS51257">
    <property type="entry name" value="PROKAR_LIPOPROTEIN"/>
    <property type="match status" value="1"/>
</dbReference>
<feature type="region of interest" description="Disordered" evidence="1">
    <location>
        <begin position="1"/>
        <end position="28"/>
    </location>
</feature>
<evidence type="ECO:0000256" key="1">
    <source>
        <dbReference type="SAM" id="MobiDB-lite"/>
    </source>
</evidence>
<sequence length="79" mass="8604">MRELSPARVSTPSHVASSCSSRETEKVASRRDCATAITIIIPTPVVSDSGALRAVSTLDRSLRRTRALQFMNFLYCCTG</sequence>
<feature type="compositionally biased region" description="Polar residues" evidence="1">
    <location>
        <begin position="8"/>
        <end position="21"/>
    </location>
</feature>